<evidence type="ECO:0000256" key="1">
    <source>
        <dbReference type="SAM" id="Phobius"/>
    </source>
</evidence>
<dbReference type="OrthoDB" id="7863719at2"/>
<sequence length="131" mass="13992">MADHHNHRDGFDDLDALFAEARATRPEVPDRLMQAILADAATEHAQWQPESAPERASRGPIALFVAALGGWPAVGGLVAASCTGLWFGINAPDLMLNAPGLQALAMTGSETSDYEVYETFDLATVLAEDLQ</sequence>
<reference evidence="2 3" key="1">
    <citation type="journal article" date="2016" name="ISME J.">
        <title>Global occurrence and heterogeneity of the Roseobacter-clade species Ruegeria mobilis.</title>
        <authorList>
            <person name="Sonnenschein E."/>
            <person name="Gram L."/>
        </authorList>
    </citation>
    <scope>NUCLEOTIDE SEQUENCE [LARGE SCALE GENOMIC DNA]</scope>
    <source>
        <strain evidence="2 3">F1926</strain>
    </source>
</reference>
<protein>
    <recommendedName>
        <fullName evidence="4">Dihydroorotate dehydrogenase</fullName>
    </recommendedName>
</protein>
<accession>A0A1B0ZZH8</accession>
<evidence type="ECO:0000313" key="2">
    <source>
        <dbReference type="EMBL" id="ANP39723.1"/>
    </source>
</evidence>
<dbReference type="EMBL" id="CP015230">
    <property type="protein sequence ID" value="ANP39723.1"/>
    <property type="molecule type" value="Genomic_DNA"/>
</dbReference>
<keyword evidence="1" id="KW-0812">Transmembrane</keyword>
<evidence type="ECO:0008006" key="4">
    <source>
        <dbReference type="Google" id="ProtNLM"/>
    </source>
</evidence>
<organism evidence="2 3">
    <name type="scientific">Tritonibacter mobilis F1926</name>
    <dbReference type="NCBI Taxonomy" id="1265309"/>
    <lineage>
        <taxon>Bacteria</taxon>
        <taxon>Pseudomonadati</taxon>
        <taxon>Pseudomonadota</taxon>
        <taxon>Alphaproteobacteria</taxon>
        <taxon>Rhodobacterales</taxon>
        <taxon>Paracoccaceae</taxon>
        <taxon>Tritonibacter</taxon>
    </lineage>
</organism>
<dbReference type="AlphaFoldDB" id="A0A1B0ZZH8"/>
<dbReference type="Proteomes" id="UP000013243">
    <property type="component" value="Chromosome"/>
</dbReference>
<evidence type="ECO:0000313" key="3">
    <source>
        <dbReference type="Proteomes" id="UP000013243"/>
    </source>
</evidence>
<proteinExistence type="predicted"/>
<dbReference type="GeneID" id="28248763"/>
<dbReference type="KEGG" id="rmb:K529_002985"/>
<dbReference type="RefSeq" id="WP_046002406.1">
    <property type="nucleotide sequence ID" value="NZ_CP015230.1"/>
</dbReference>
<keyword evidence="1" id="KW-1133">Transmembrane helix</keyword>
<gene>
    <name evidence="2" type="ORF">K529_002985</name>
</gene>
<feature type="transmembrane region" description="Helical" evidence="1">
    <location>
        <begin position="61"/>
        <end position="89"/>
    </location>
</feature>
<dbReference type="STRING" id="1265309.K529_002985"/>
<keyword evidence="1" id="KW-0472">Membrane</keyword>
<name>A0A1B0ZZH8_9RHOB</name>